<dbReference type="GeneID" id="96623157"/>
<feature type="domain" description="FAD-dependent urate hydroxylase HpyO/Asp monooxygenase CreE-like FAD/NAD(P)-binding" evidence="1">
    <location>
        <begin position="6"/>
        <end position="194"/>
    </location>
</feature>
<evidence type="ECO:0000313" key="2">
    <source>
        <dbReference type="EMBL" id="QNV38226.1"/>
    </source>
</evidence>
<reference evidence="2 3" key="1">
    <citation type="submission" date="2020-09" db="EMBL/GenBank/DDBJ databases">
        <title>Investigation of environmental microbes.</title>
        <authorList>
            <person name="Ou Y."/>
            <person name="Kang Q."/>
        </authorList>
    </citation>
    <scope>NUCLEOTIDE SEQUENCE [LARGE SCALE GENOMIC DNA]</scope>
    <source>
        <strain evidence="2 3">KJZ-14</strain>
    </source>
</reference>
<dbReference type="EMBL" id="CP061539">
    <property type="protein sequence ID" value="QNV38226.1"/>
    <property type="molecule type" value="Genomic_DNA"/>
</dbReference>
<sequence length="636" mass="69490">MRPSVVIIGAGPRGISVLERLGSYLAATGSKQPLDVHIVDDAQLGAGRIWDTEQTRTLCMNTLAGAVTLFTEPGSTVSAPVIEGPTMYEWIQILRGESVREQAQSMFDRFPEILDASFDEEVRATRVESNPSRALYGAYLRWCFRVALGLMPEHVTVHQHHSRAVSIDERDGYDLVHLADGTELVSHSTVLATGWQQPHPTAEEEQLASAPGTWIAPGNPLDQDVQQIPAGDKVLVRGLGMGFFDVMALTTIDRGGKFVEDSDARSGLRYIPSGQEPHFIVSSGRGYPYLPKSEYKSLPPKAALPRLKAVITELTGEERQHERIDFGEQVYPAIVKDAYEAYYRVLAQNHPEALTAGIETVVETIDASELSEMDIALELFVPNPHDRFSLSYWQDPVTALAGDKPLSIDELTSRIAKHMVIDIEQALLARDSAVKAGLWSISASRKPASILGAEGRYTYDSRLSLYKSFMAFGQMVGSGPPLFRTQQLLALVDAGLVSFAGARPQVRVEGEGFVLTGKNIAEEVRASTLVDAWMYSPDTRRPADASTISIQERTRPFRETFADGSPVATGSPEVVPATRQLVNPDGTADPRLHLIGIPTYAQLPDTTISPMPGTNPLMLQETDKVAAHLLQVVGIK</sequence>
<dbReference type="InterPro" id="IPR036188">
    <property type="entry name" value="FAD/NAD-bd_sf"/>
</dbReference>
<dbReference type="InterPro" id="IPR038732">
    <property type="entry name" value="HpyO/CreE_NAD-binding"/>
</dbReference>
<dbReference type="RefSeq" id="WP_190724957.1">
    <property type="nucleotide sequence ID" value="NZ_CP061539.1"/>
</dbReference>
<dbReference type="InterPro" id="IPR052189">
    <property type="entry name" value="L-asp_N-monooxygenase_NS-form"/>
</dbReference>
<evidence type="ECO:0000313" key="3">
    <source>
        <dbReference type="Proteomes" id="UP000516404"/>
    </source>
</evidence>
<dbReference type="AlphaFoldDB" id="A0A7H2BEY0"/>
<dbReference type="Proteomes" id="UP000516404">
    <property type="component" value="Chromosome"/>
</dbReference>
<organism evidence="2 3">
    <name type="scientific">Rothia terrae</name>
    <dbReference type="NCBI Taxonomy" id="396015"/>
    <lineage>
        <taxon>Bacteria</taxon>
        <taxon>Bacillati</taxon>
        <taxon>Actinomycetota</taxon>
        <taxon>Actinomycetes</taxon>
        <taxon>Micrococcales</taxon>
        <taxon>Micrococcaceae</taxon>
        <taxon>Rothia</taxon>
    </lineage>
</organism>
<dbReference type="PANTHER" id="PTHR40254">
    <property type="entry name" value="BLR0577 PROTEIN"/>
    <property type="match status" value="1"/>
</dbReference>
<protein>
    <submittedName>
        <fullName evidence="2">FAD/NAD(P)-binding protein</fullName>
    </submittedName>
</protein>
<dbReference type="SUPFAM" id="SSF51905">
    <property type="entry name" value="FAD/NAD(P)-binding domain"/>
    <property type="match status" value="1"/>
</dbReference>
<dbReference type="KEGG" id="rter:IDM49_02810"/>
<dbReference type="Pfam" id="PF13454">
    <property type="entry name" value="NAD_binding_9"/>
    <property type="match status" value="1"/>
</dbReference>
<proteinExistence type="predicted"/>
<gene>
    <name evidence="2" type="ORF">IDM49_02810</name>
</gene>
<dbReference type="PANTHER" id="PTHR40254:SF1">
    <property type="entry name" value="BLR0577 PROTEIN"/>
    <property type="match status" value="1"/>
</dbReference>
<name>A0A7H2BEY0_9MICC</name>
<keyword evidence="3" id="KW-1185">Reference proteome</keyword>
<accession>A0A7H2BEY0</accession>
<evidence type="ECO:0000259" key="1">
    <source>
        <dbReference type="Pfam" id="PF13454"/>
    </source>
</evidence>